<proteinExistence type="predicted"/>
<evidence type="ECO:0000313" key="1">
    <source>
        <dbReference type="EMBL" id="KAA6358007.1"/>
    </source>
</evidence>
<protein>
    <submittedName>
        <fullName evidence="1">Uncharacterized protein</fullName>
    </submittedName>
</protein>
<accession>A0A5J4TIC3</accession>
<gene>
    <name evidence="1" type="ORF">EZS28_046466</name>
</gene>
<dbReference type="AlphaFoldDB" id="A0A5J4TIC3"/>
<reference evidence="1 2" key="1">
    <citation type="submission" date="2019-03" db="EMBL/GenBank/DDBJ databases">
        <title>Single cell metagenomics reveals metabolic interactions within the superorganism composed of flagellate Streblomastix strix and complex community of Bacteroidetes bacteria on its surface.</title>
        <authorList>
            <person name="Treitli S.C."/>
            <person name="Kolisko M."/>
            <person name="Husnik F."/>
            <person name="Keeling P."/>
            <person name="Hampl V."/>
        </authorList>
    </citation>
    <scope>NUCLEOTIDE SEQUENCE [LARGE SCALE GENOMIC DNA]</scope>
    <source>
        <strain evidence="1">ST1C</strain>
    </source>
</reference>
<name>A0A5J4TIC3_9EUKA</name>
<dbReference type="EMBL" id="SNRW01030510">
    <property type="protein sequence ID" value="KAA6358007.1"/>
    <property type="molecule type" value="Genomic_DNA"/>
</dbReference>
<evidence type="ECO:0000313" key="2">
    <source>
        <dbReference type="Proteomes" id="UP000324800"/>
    </source>
</evidence>
<sequence length="65" mass="7492">MDNESGAIQEERLRLLRLHAVKLWGYLPKGVIMNEEELAVFPEEMQQEFLASKTMNDKSSSHTTI</sequence>
<feature type="non-terminal residue" evidence="1">
    <location>
        <position position="65"/>
    </location>
</feature>
<dbReference type="OrthoDB" id="197839at2759"/>
<dbReference type="Proteomes" id="UP000324800">
    <property type="component" value="Unassembled WGS sequence"/>
</dbReference>
<organism evidence="1 2">
    <name type="scientific">Streblomastix strix</name>
    <dbReference type="NCBI Taxonomy" id="222440"/>
    <lineage>
        <taxon>Eukaryota</taxon>
        <taxon>Metamonada</taxon>
        <taxon>Preaxostyla</taxon>
        <taxon>Oxymonadida</taxon>
        <taxon>Streblomastigidae</taxon>
        <taxon>Streblomastix</taxon>
    </lineage>
</organism>
<comment type="caution">
    <text evidence="1">The sequence shown here is derived from an EMBL/GenBank/DDBJ whole genome shotgun (WGS) entry which is preliminary data.</text>
</comment>